<dbReference type="PANTHER" id="PTHR43308:SF5">
    <property type="entry name" value="S-LAYER PROTEIN _ PEPTIDOGLYCAN ENDO-BETA-N-ACETYLGLUCOSAMINIDASE"/>
    <property type="match status" value="1"/>
</dbReference>
<proteinExistence type="predicted"/>
<organism evidence="2 3">
    <name type="scientific">Chrysosporum bergii ANA360D</name>
    <dbReference type="NCBI Taxonomy" id="617107"/>
    <lineage>
        <taxon>Bacteria</taxon>
        <taxon>Bacillati</taxon>
        <taxon>Cyanobacteriota</taxon>
        <taxon>Cyanophyceae</taxon>
        <taxon>Nostocales</taxon>
        <taxon>Nodulariaceae</taxon>
        <taxon>Chrysosporum</taxon>
    </lineage>
</organism>
<dbReference type="Gene3D" id="3.30.1910.20">
    <property type="entry name" value="asparaginyl-tRNA synthetase, N-terminal domain"/>
    <property type="match status" value="1"/>
</dbReference>
<reference evidence="2 3" key="1">
    <citation type="journal article" date="2023" name="J. Phycol.">
        <title>Chrysosporum ovalisporum is synonymous with the true-branching cyanobacterium Umezakia natans (Nostocales/Aphanizomenonaceae).</title>
        <authorList>
            <person name="McGregor G.B."/>
            <person name="Sendall B.C."/>
            <person name="Niiyama Y."/>
            <person name="Tuji A."/>
            <person name="Willis A."/>
        </authorList>
    </citation>
    <scope>NUCLEOTIDE SEQUENCE [LARGE SCALE GENOMIC DNA]</scope>
    <source>
        <strain evidence="2 3">ANA360D</strain>
    </source>
</reference>
<dbReference type="PROSITE" id="PS51272">
    <property type="entry name" value="SLH"/>
    <property type="match status" value="3"/>
</dbReference>
<name>A0AA43KBA3_9CYAN</name>
<dbReference type="EMBL" id="JANQDH010000050">
    <property type="protein sequence ID" value="MDH6060341.1"/>
    <property type="molecule type" value="Genomic_DNA"/>
</dbReference>
<dbReference type="Pfam" id="PF07602">
    <property type="entry name" value="DUF1565"/>
    <property type="match status" value="1"/>
</dbReference>
<gene>
    <name evidence="2" type="ORF">NWP17_07795</name>
</gene>
<comment type="caution">
    <text evidence="2">The sequence shown here is derived from an EMBL/GenBank/DDBJ whole genome shotgun (WGS) entry which is preliminary data.</text>
</comment>
<feature type="domain" description="SLH" evidence="1">
    <location>
        <begin position="500"/>
        <end position="564"/>
    </location>
</feature>
<dbReference type="RefSeq" id="WP_280654345.1">
    <property type="nucleotide sequence ID" value="NZ_JANQDH010000050.1"/>
</dbReference>
<keyword evidence="3" id="KW-1185">Reference proteome</keyword>
<dbReference type="Gene3D" id="2.160.20.10">
    <property type="entry name" value="Single-stranded right-handed beta-helix, Pectin lyase-like"/>
    <property type="match status" value="1"/>
</dbReference>
<dbReference type="SMART" id="SM00710">
    <property type="entry name" value="PbH1"/>
    <property type="match status" value="7"/>
</dbReference>
<dbReference type="InterPro" id="IPR006626">
    <property type="entry name" value="PbH1"/>
</dbReference>
<dbReference type="InterPro" id="IPR001119">
    <property type="entry name" value="SLH_dom"/>
</dbReference>
<dbReference type="PANTHER" id="PTHR43308">
    <property type="entry name" value="OUTER MEMBRANE PROTEIN ALPHA-RELATED"/>
    <property type="match status" value="1"/>
</dbReference>
<dbReference type="AlphaFoldDB" id="A0AA43KBA3"/>
<dbReference type="Proteomes" id="UP001159387">
    <property type="component" value="Unassembled WGS sequence"/>
</dbReference>
<dbReference type="Pfam" id="PF00395">
    <property type="entry name" value="SLH"/>
    <property type="match status" value="3"/>
</dbReference>
<dbReference type="NCBIfam" id="TIGR03804">
    <property type="entry name" value="para_beta_helix"/>
    <property type="match status" value="2"/>
</dbReference>
<accession>A0AA43KBA3</accession>
<feature type="domain" description="SLH" evidence="1">
    <location>
        <begin position="377"/>
        <end position="440"/>
    </location>
</feature>
<protein>
    <submittedName>
        <fullName evidence="2">DUF1565 domain-containing protein</fullName>
    </submittedName>
</protein>
<evidence type="ECO:0000313" key="3">
    <source>
        <dbReference type="Proteomes" id="UP001159387"/>
    </source>
</evidence>
<evidence type="ECO:0000313" key="2">
    <source>
        <dbReference type="EMBL" id="MDH6060341.1"/>
    </source>
</evidence>
<dbReference type="InterPro" id="IPR051465">
    <property type="entry name" value="Cell_Envelope_Struct_Comp"/>
</dbReference>
<dbReference type="InterPro" id="IPR012334">
    <property type="entry name" value="Pectin_lyas_fold"/>
</dbReference>
<dbReference type="InterPro" id="IPR011050">
    <property type="entry name" value="Pectin_lyase_fold/virulence"/>
</dbReference>
<feature type="domain" description="SLH" evidence="1">
    <location>
        <begin position="441"/>
        <end position="498"/>
    </location>
</feature>
<evidence type="ECO:0000259" key="1">
    <source>
        <dbReference type="PROSITE" id="PS51272"/>
    </source>
</evidence>
<dbReference type="InterPro" id="IPR022441">
    <property type="entry name" value="Para_beta_helix_rpt-2"/>
</dbReference>
<sequence length="572" mass="61291">MKYRSLHISTDAPRHLSAKNFRLLLSSPWKSTLSLGFRLTALLLLSGGFILPSTQANTPVSHQKATALNLIAQVPTSATVIYVNPQNGVDTPGVGTSEATPYKTITFALKQAQPGTIIQLAPGTYNSESGEQFPLLLNPGVTLRGNESSKGQGVLITGGGAYISRTFASQNIAILAGENTTITGLTVTNQNQRGTAVWVESSNPTIKNNTFNNSAREGVFVTGTSKPTVENNLFAQNKGNGISITKSAQGEIRNNLFQDTGFGLAIGGTSTPLVESNQIIQNQDGLYISESAKPIIRKNVIQNNKRDGIVATVQAQPDLGTNDSPGGNLIRGNTRYDLNNAASGTISAIGNDIDKNRISGKVNFAAATVDPPNLPTGQNTFADVPEGYWAKAYIEALAQQNIIAGFPDGTFKPNDPVTRAQFATIITKALTPLFKRQGFNFKDVANNFWAYDAIQSAYRSTFLAGYPDGRFQPQQQIPRVQALVSLANGLGFTVNDQSVLSVYSDNKQIPNYAIQPVAAATTKQLVINYPTTRELNPNRPASRAEIAAFVYQALVNAGRVEAIPSPYLVKVQ</sequence>
<dbReference type="SUPFAM" id="SSF51126">
    <property type="entry name" value="Pectin lyase-like"/>
    <property type="match status" value="1"/>
</dbReference>
<dbReference type="InterPro" id="IPR011459">
    <property type="entry name" value="DUF1565"/>
</dbReference>